<comment type="caution">
    <text evidence="2">The sequence shown here is derived from an EMBL/GenBank/DDBJ whole genome shotgun (WGS) entry which is preliminary data.</text>
</comment>
<sequence>MTQSSMQRRLPRVSHKAGLLALALLAGLGAAALGAGSAEARHGRPHGHHHHHHHHRVWSAGWYAHPIYGGPYFHRCHWVKQARFIPGHGRVVRWRPVCRY</sequence>
<dbReference type="EMBL" id="JACHEH010000006">
    <property type="protein sequence ID" value="MBB6169052.1"/>
    <property type="molecule type" value="Genomic_DNA"/>
</dbReference>
<dbReference type="AlphaFoldDB" id="A0A841KCF4"/>
<evidence type="ECO:0000313" key="2">
    <source>
        <dbReference type="EMBL" id="MBB6169052.1"/>
    </source>
</evidence>
<evidence type="ECO:0000313" key="3">
    <source>
        <dbReference type="Proteomes" id="UP000588017"/>
    </source>
</evidence>
<evidence type="ECO:0008006" key="4">
    <source>
        <dbReference type="Google" id="ProtNLM"/>
    </source>
</evidence>
<keyword evidence="3" id="KW-1185">Reference proteome</keyword>
<dbReference type="RefSeq" id="WP_183335383.1">
    <property type="nucleotide sequence ID" value="NZ_BMHX01000006.1"/>
</dbReference>
<proteinExistence type="predicted"/>
<dbReference type="Proteomes" id="UP000588017">
    <property type="component" value="Unassembled WGS sequence"/>
</dbReference>
<keyword evidence="1" id="KW-0732">Signal</keyword>
<accession>A0A841KCF4</accession>
<gene>
    <name evidence="2" type="ORF">HNQ73_002689</name>
</gene>
<evidence type="ECO:0000256" key="1">
    <source>
        <dbReference type="SAM" id="SignalP"/>
    </source>
</evidence>
<protein>
    <recommendedName>
        <fullName evidence="4">Sulfur globule protein</fullName>
    </recommendedName>
</protein>
<organism evidence="2 3">
    <name type="scientific">Chelatococcus composti</name>
    <dbReference type="NCBI Taxonomy" id="1743235"/>
    <lineage>
        <taxon>Bacteria</taxon>
        <taxon>Pseudomonadati</taxon>
        <taxon>Pseudomonadota</taxon>
        <taxon>Alphaproteobacteria</taxon>
        <taxon>Hyphomicrobiales</taxon>
        <taxon>Chelatococcaceae</taxon>
        <taxon>Chelatococcus</taxon>
    </lineage>
</organism>
<feature type="signal peptide" evidence="1">
    <location>
        <begin position="1"/>
        <end position="34"/>
    </location>
</feature>
<reference evidence="2 3" key="1">
    <citation type="submission" date="2020-08" db="EMBL/GenBank/DDBJ databases">
        <title>Genomic Encyclopedia of Type Strains, Phase IV (KMG-IV): sequencing the most valuable type-strain genomes for metagenomic binning, comparative biology and taxonomic classification.</title>
        <authorList>
            <person name="Goeker M."/>
        </authorList>
    </citation>
    <scope>NUCLEOTIDE SEQUENCE [LARGE SCALE GENOMIC DNA]</scope>
    <source>
        <strain evidence="2 3">DSM 101465</strain>
    </source>
</reference>
<name>A0A841KCF4_9HYPH</name>
<feature type="chain" id="PRO_5032571741" description="Sulfur globule protein" evidence="1">
    <location>
        <begin position="35"/>
        <end position="100"/>
    </location>
</feature>